<protein>
    <recommendedName>
        <fullName evidence="4">Lipoprotein</fullName>
    </recommendedName>
</protein>
<sequence length="157" mass="17656">MSRRLSFGWALGPMLLIASLLACTTYRDTGRDANAAFHRSETELQARREQSAIQCAPPDDCAQAWARARAFVQRHSPTPVERATDATIETRMPHEFGIAYFWAVRQMAADGTTTIRLKGLCRGMYSTDNGPGWLYARCAEQILQAQLEFVREMGNVR</sequence>
<dbReference type="Proteomes" id="UP000247772">
    <property type="component" value="Unassembled WGS sequence"/>
</dbReference>
<evidence type="ECO:0008006" key="4">
    <source>
        <dbReference type="Google" id="ProtNLM"/>
    </source>
</evidence>
<reference evidence="2 3" key="1">
    <citation type="submission" date="2018-06" db="EMBL/GenBank/DDBJ databases">
        <title>Genomic Encyclopedia of Type Strains, Phase IV (KMG-V): Genome sequencing to study the core and pangenomes of soil and plant-associated prokaryotes.</title>
        <authorList>
            <person name="Whitman W."/>
        </authorList>
    </citation>
    <scope>NUCLEOTIDE SEQUENCE [LARGE SCALE GENOMIC DNA]</scope>
    <source>
        <strain evidence="2 3">SRCL-318</strain>
    </source>
</reference>
<feature type="signal peptide" evidence="1">
    <location>
        <begin position="1"/>
        <end position="22"/>
    </location>
</feature>
<evidence type="ECO:0000313" key="2">
    <source>
        <dbReference type="EMBL" id="PYE14895.1"/>
    </source>
</evidence>
<dbReference type="AlphaFoldDB" id="A0A2U1AN22"/>
<gene>
    <name evidence="2" type="ORF">C7410_13666</name>
</gene>
<keyword evidence="1" id="KW-0732">Signal</keyword>
<dbReference type="PROSITE" id="PS51257">
    <property type="entry name" value="PROKAR_LIPOPROTEIN"/>
    <property type="match status" value="1"/>
</dbReference>
<feature type="chain" id="PRO_5030057948" description="Lipoprotein" evidence="1">
    <location>
        <begin position="23"/>
        <end position="157"/>
    </location>
</feature>
<accession>A0A2U1AN22</accession>
<organism evidence="2 3">
    <name type="scientific">Paraburkholderia silvatlantica</name>
    <dbReference type="NCBI Taxonomy" id="321895"/>
    <lineage>
        <taxon>Bacteria</taxon>
        <taxon>Pseudomonadati</taxon>
        <taxon>Pseudomonadota</taxon>
        <taxon>Betaproteobacteria</taxon>
        <taxon>Burkholderiales</taxon>
        <taxon>Burkholderiaceae</taxon>
        <taxon>Paraburkholderia</taxon>
    </lineage>
</organism>
<evidence type="ECO:0000256" key="1">
    <source>
        <dbReference type="SAM" id="SignalP"/>
    </source>
</evidence>
<evidence type="ECO:0000313" key="3">
    <source>
        <dbReference type="Proteomes" id="UP000247772"/>
    </source>
</evidence>
<proteinExistence type="predicted"/>
<comment type="caution">
    <text evidence="2">The sequence shown here is derived from an EMBL/GenBank/DDBJ whole genome shotgun (WGS) entry which is preliminary data.</text>
</comment>
<dbReference type="EMBL" id="QJSQ01000036">
    <property type="protein sequence ID" value="PYE14895.1"/>
    <property type="molecule type" value="Genomic_DNA"/>
</dbReference>
<name>A0A2U1AN22_9BURK</name>